<evidence type="ECO:0000256" key="3">
    <source>
        <dbReference type="ARBA" id="ARBA00023163"/>
    </source>
</evidence>
<dbReference type="GO" id="GO:0003677">
    <property type="term" value="F:DNA binding"/>
    <property type="evidence" value="ECO:0007669"/>
    <property type="project" value="UniProtKB-KW"/>
</dbReference>
<comment type="caution">
    <text evidence="6">The sequence shown here is derived from an EMBL/GenBank/DDBJ whole genome shotgun (WGS) entry which is preliminary data.</text>
</comment>
<dbReference type="SUPFAM" id="SSF46785">
    <property type="entry name" value="Winged helix' DNA-binding domain"/>
    <property type="match status" value="1"/>
</dbReference>
<accession>A0A940M820</accession>
<dbReference type="Pfam" id="PF01638">
    <property type="entry name" value="HxlR"/>
    <property type="match status" value="1"/>
</dbReference>
<dbReference type="PANTHER" id="PTHR33204:SF39">
    <property type="entry name" value="TRANSCRIPTIONAL REGULATORY PROTEIN"/>
    <property type="match status" value="1"/>
</dbReference>
<proteinExistence type="predicted"/>
<keyword evidence="1" id="KW-0805">Transcription regulation</keyword>
<evidence type="ECO:0000259" key="5">
    <source>
        <dbReference type="PROSITE" id="PS51118"/>
    </source>
</evidence>
<sequence length="143" mass="15984">MNATGGRARPTRQEARQEVRQGARQDGCRTRDVLGSVGDKWSLLVVSTLTSGPLRFTELKRSVEGVSQRMLTVTLRDLERDGILVRTVRSVMPPHVSYELTPMGRTLRDAIAPLLEWSRAHLRHIDAARARFHGRAGRMDGDG</sequence>
<dbReference type="InterPro" id="IPR036390">
    <property type="entry name" value="WH_DNA-bd_sf"/>
</dbReference>
<evidence type="ECO:0000313" key="6">
    <source>
        <dbReference type="EMBL" id="MBP0457935.1"/>
    </source>
</evidence>
<name>A0A940M820_9ACTN</name>
<dbReference type="InterPro" id="IPR002577">
    <property type="entry name" value="HTH_HxlR"/>
</dbReference>
<keyword evidence="3" id="KW-0804">Transcription</keyword>
<keyword evidence="7" id="KW-1185">Reference proteome</keyword>
<dbReference type="Proteomes" id="UP000670475">
    <property type="component" value="Unassembled WGS sequence"/>
</dbReference>
<keyword evidence="2" id="KW-0238">DNA-binding</keyword>
<evidence type="ECO:0000313" key="7">
    <source>
        <dbReference type="Proteomes" id="UP000670475"/>
    </source>
</evidence>
<dbReference type="EMBL" id="JAGIQL010000031">
    <property type="protein sequence ID" value="MBP0457935.1"/>
    <property type="molecule type" value="Genomic_DNA"/>
</dbReference>
<dbReference type="Gene3D" id="1.10.10.10">
    <property type="entry name" value="Winged helix-like DNA-binding domain superfamily/Winged helix DNA-binding domain"/>
    <property type="match status" value="1"/>
</dbReference>
<evidence type="ECO:0000256" key="1">
    <source>
        <dbReference type="ARBA" id="ARBA00023015"/>
    </source>
</evidence>
<organism evidence="6 7">
    <name type="scientific">Streptomyces montanisoli</name>
    <dbReference type="NCBI Taxonomy" id="2798581"/>
    <lineage>
        <taxon>Bacteria</taxon>
        <taxon>Bacillati</taxon>
        <taxon>Actinomycetota</taxon>
        <taxon>Actinomycetes</taxon>
        <taxon>Kitasatosporales</taxon>
        <taxon>Streptomycetaceae</taxon>
        <taxon>Streptomyces</taxon>
    </lineage>
</organism>
<feature type="compositionally biased region" description="Basic and acidic residues" evidence="4">
    <location>
        <begin position="11"/>
        <end position="27"/>
    </location>
</feature>
<dbReference type="InterPro" id="IPR036388">
    <property type="entry name" value="WH-like_DNA-bd_sf"/>
</dbReference>
<dbReference type="PROSITE" id="PS51118">
    <property type="entry name" value="HTH_HXLR"/>
    <property type="match status" value="1"/>
</dbReference>
<dbReference type="AlphaFoldDB" id="A0A940M820"/>
<reference evidence="6" key="1">
    <citation type="submission" date="2021-03" db="EMBL/GenBank/DDBJ databases">
        <title>Whole genome sequence of Streptomyces bomunensis MMS17-BM035.</title>
        <authorList>
            <person name="Lee J.H."/>
        </authorList>
    </citation>
    <scope>NUCLEOTIDE SEQUENCE</scope>
    <source>
        <strain evidence="6">MMS17-BM035</strain>
    </source>
</reference>
<dbReference type="RefSeq" id="WP_209339692.1">
    <property type="nucleotide sequence ID" value="NZ_JAGIQL010000031.1"/>
</dbReference>
<feature type="region of interest" description="Disordered" evidence="4">
    <location>
        <begin position="1"/>
        <end position="27"/>
    </location>
</feature>
<feature type="domain" description="HTH hxlR-type" evidence="5">
    <location>
        <begin position="28"/>
        <end position="126"/>
    </location>
</feature>
<dbReference type="PANTHER" id="PTHR33204">
    <property type="entry name" value="TRANSCRIPTIONAL REGULATOR, MARR FAMILY"/>
    <property type="match status" value="1"/>
</dbReference>
<protein>
    <submittedName>
        <fullName evidence="6">Helix-turn-helix transcriptional regulator</fullName>
    </submittedName>
</protein>
<evidence type="ECO:0000256" key="2">
    <source>
        <dbReference type="ARBA" id="ARBA00023125"/>
    </source>
</evidence>
<evidence type="ECO:0000256" key="4">
    <source>
        <dbReference type="SAM" id="MobiDB-lite"/>
    </source>
</evidence>
<gene>
    <name evidence="6" type="ORF">JFN87_10540</name>
</gene>